<dbReference type="GO" id="GO:0005886">
    <property type="term" value="C:plasma membrane"/>
    <property type="evidence" value="ECO:0007669"/>
    <property type="project" value="UniProtKB-SubCell"/>
</dbReference>
<keyword evidence="3 6" id="KW-0812">Transmembrane</keyword>
<evidence type="ECO:0000256" key="5">
    <source>
        <dbReference type="ARBA" id="ARBA00023136"/>
    </source>
</evidence>
<feature type="transmembrane region" description="Helical" evidence="6">
    <location>
        <begin position="149"/>
        <end position="167"/>
    </location>
</feature>
<dbReference type="EMBL" id="CADCVI010000138">
    <property type="protein sequence ID" value="CAA9473392.1"/>
    <property type="molecule type" value="Genomic_DNA"/>
</dbReference>
<dbReference type="PANTHER" id="PTHR30086:SF20">
    <property type="entry name" value="ARGININE EXPORTER PROTEIN ARGO-RELATED"/>
    <property type="match status" value="1"/>
</dbReference>
<dbReference type="GO" id="GO:0015171">
    <property type="term" value="F:amino acid transmembrane transporter activity"/>
    <property type="evidence" value="ECO:0007669"/>
    <property type="project" value="TreeGrafter"/>
</dbReference>
<keyword evidence="4 6" id="KW-1133">Transmembrane helix</keyword>
<feature type="transmembrane region" description="Helical" evidence="6">
    <location>
        <begin position="65"/>
        <end position="86"/>
    </location>
</feature>
<sequence>MLQDLNLVLFLTASLVVIVAPGPDNILVLTRGISQGRAAAMVSAAGASTGLVCHSLFAAAGLSALLAQSATAFSVVKYAGAAYLLYLGVRTLLSRDAFAVSGGEGGVRLGRVFAQGVASNVMNPKIAVFFLAYLPQFADPASGGLAPQLFLLGLAFAGCTWIVFSVLGNFSGSLGDWLGRRPRFSDALRWLTGGVFVALGLRLALPERG</sequence>
<evidence type="ECO:0000256" key="2">
    <source>
        <dbReference type="ARBA" id="ARBA00022475"/>
    </source>
</evidence>
<dbReference type="InterPro" id="IPR001123">
    <property type="entry name" value="LeuE-type"/>
</dbReference>
<evidence type="ECO:0000313" key="7">
    <source>
        <dbReference type="EMBL" id="CAA9473392.1"/>
    </source>
</evidence>
<evidence type="ECO:0000256" key="1">
    <source>
        <dbReference type="ARBA" id="ARBA00004651"/>
    </source>
</evidence>
<feature type="transmembrane region" description="Helical" evidence="6">
    <location>
        <begin position="187"/>
        <end position="205"/>
    </location>
</feature>
<evidence type="ECO:0000256" key="4">
    <source>
        <dbReference type="ARBA" id="ARBA00022989"/>
    </source>
</evidence>
<dbReference type="PANTHER" id="PTHR30086">
    <property type="entry name" value="ARGININE EXPORTER PROTEIN ARGO"/>
    <property type="match status" value="1"/>
</dbReference>
<comment type="subcellular location">
    <subcellularLocation>
        <location evidence="1">Cell membrane</location>
        <topology evidence="1">Multi-pass membrane protein</topology>
    </subcellularLocation>
</comment>
<dbReference type="AlphaFoldDB" id="A0A6J4RGW8"/>
<evidence type="ECO:0000256" key="3">
    <source>
        <dbReference type="ARBA" id="ARBA00022692"/>
    </source>
</evidence>
<evidence type="ECO:0000256" key="6">
    <source>
        <dbReference type="SAM" id="Phobius"/>
    </source>
</evidence>
<feature type="transmembrane region" description="Helical" evidence="6">
    <location>
        <begin position="6"/>
        <end position="27"/>
    </location>
</feature>
<evidence type="ECO:0008006" key="8">
    <source>
        <dbReference type="Google" id="ProtNLM"/>
    </source>
</evidence>
<proteinExistence type="predicted"/>
<gene>
    <name evidence="7" type="ORF">AVDCRST_MAG25-2220</name>
</gene>
<feature type="transmembrane region" description="Helical" evidence="6">
    <location>
        <begin position="39"/>
        <end position="59"/>
    </location>
</feature>
<name>A0A6J4RGW8_9ACTN</name>
<dbReference type="PIRSF" id="PIRSF006324">
    <property type="entry name" value="LeuE"/>
    <property type="match status" value="1"/>
</dbReference>
<protein>
    <recommendedName>
        <fullName evidence="8">Threonine efflux protein</fullName>
    </recommendedName>
</protein>
<accession>A0A6J4RGW8</accession>
<keyword evidence="2" id="KW-1003">Cell membrane</keyword>
<organism evidence="7">
    <name type="scientific">uncultured Rubrobacteraceae bacterium</name>
    <dbReference type="NCBI Taxonomy" id="349277"/>
    <lineage>
        <taxon>Bacteria</taxon>
        <taxon>Bacillati</taxon>
        <taxon>Actinomycetota</taxon>
        <taxon>Rubrobacteria</taxon>
        <taxon>Rubrobacterales</taxon>
        <taxon>Rubrobacteraceae</taxon>
        <taxon>environmental samples</taxon>
    </lineage>
</organism>
<reference evidence="7" key="1">
    <citation type="submission" date="2020-02" db="EMBL/GenBank/DDBJ databases">
        <authorList>
            <person name="Meier V. D."/>
        </authorList>
    </citation>
    <scope>NUCLEOTIDE SEQUENCE</scope>
    <source>
        <strain evidence="7">AVDCRST_MAG25</strain>
    </source>
</reference>
<keyword evidence="5 6" id="KW-0472">Membrane</keyword>
<dbReference type="Pfam" id="PF01810">
    <property type="entry name" value="LysE"/>
    <property type="match status" value="1"/>
</dbReference>